<proteinExistence type="predicted"/>
<comment type="caution">
    <text evidence="1">The sequence shown here is derived from an EMBL/GenBank/DDBJ whole genome shotgun (WGS) entry which is preliminary data.</text>
</comment>
<evidence type="ECO:0000313" key="2">
    <source>
        <dbReference type="Proteomes" id="UP000324222"/>
    </source>
</evidence>
<organism evidence="1 2">
    <name type="scientific">Portunus trituberculatus</name>
    <name type="common">Swimming crab</name>
    <name type="synonym">Neptunus trituberculatus</name>
    <dbReference type="NCBI Taxonomy" id="210409"/>
    <lineage>
        <taxon>Eukaryota</taxon>
        <taxon>Metazoa</taxon>
        <taxon>Ecdysozoa</taxon>
        <taxon>Arthropoda</taxon>
        <taxon>Crustacea</taxon>
        <taxon>Multicrustacea</taxon>
        <taxon>Malacostraca</taxon>
        <taxon>Eumalacostraca</taxon>
        <taxon>Eucarida</taxon>
        <taxon>Decapoda</taxon>
        <taxon>Pleocyemata</taxon>
        <taxon>Brachyura</taxon>
        <taxon>Eubrachyura</taxon>
        <taxon>Portunoidea</taxon>
        <taxon>Portunidae</taxon>
        <taxon>Portuninae</taxon>
        <taxon>Portunus</taxon>
    </lineage>
</organism>
<sequence>MLYFIGEHNLDLLDNCPEQTQYCTRCLPD</sequence>
<dbReference type="EMBL" id="VSRR010092393">
    <property type="protein sequence ID" value="MPC92758.1"/>
    <property type="molecule type" value="Genomic_DNA"/>
</dbReference>
<protein>
    <submittedName>
        <fullName evidence="1">Uncharacterized protein</fullName>
    </submittedName>
</protein>
<evidence type="ECO:0000313" key="1">
    <source>
        <dbReference type="EMBL" id="MPC92758.1"/>
    </source>
</evidence>
<reference evidence="1 2" key="1">
    <citation type="submission" date="2019-05" db="EMBL/GenBank/DDBJ databases">
        <title>Another draft genome of Portunus trituberculatus and its Hox gene families provides insights of decapod evolution.</title>
        <authorList>
            <person name="Jeong J.-H."/>
            <person name="Song I."/>
            <person name="Kim S."/>
            <person name="Choi T."/>
            <person name="Kim D."/>
            <person name="Ryu S."/>
            <person name="Kim W."/>
        </authorList>
    </citation>
    <scope>NUCLEOTIDE SEQUENCE [LARGE SCALE GENOMIC DNA]</scope>
    <source>
        <tissue evidence="1">Muscle</tissue>
    </source>
</reference>
<name>A0A5B7JIE4_PORTR</name>
<accession>A0A5B7JIE4</accession>
<keyword evidence="2" id="KW-1185">Reference proteome</keyword>
<dbReference type="Proteomes" id="UP000324222">
    <property type="component" value="Unassembled WGS sequence"/>
</dbReference>
<dbReference type="AlphaFoldDB" id="A0A5B7JIE4"/>
<gene>
    <name evidence="1" type="ORF">E2C01_087864</name>
</gene>